<dbReference type="GO" id="GO:0000155">
    <property type="term" value="F:phosphorelay sensor kinase activity"/>
    <property type="evidence" value="ECO:0007669"/>
    <property type="project" value="InterPro"/>
</dbReference>
<accession>A0A089LWM6</accession>
<dbReference type="EMBL" id="CP009286">
    <property type="protein sequence ID" value="AIQ64550.1"/>
    <property type="molecule type" value="Genomic_DNA"/>
</dbReference>
<name>A0A089LWM6_9BACL</name>
<organism evidence="2 3">
    <name type="scientific">Paenibacillus stellifer</name>
    <dbReference type="NCBI Taxonomy" id="169760"/>
    <lineage>
        <taxon>Bacteria</taxon>
        <taxon>Bacillati</taxon>
        <taxon>Bacillota</taxon>
        <taxon>Bacilli</taxon>
        <taxon>Bacillales</taxon>
        <taxon>Paenibacillaceae</taxon>
        <taxon>Paenibacillus</taxon>
    </lineage>
</organism>
<proteinExistence type="predicted"/>
<dbReference type="InterPro" id="IPR010559">
    <property type="entry name" value="Sig_transdc_His_kin_internal"/>
</dbReference>
<evidence type="ECO:0000313" key="3">
    <source>
        <dbReference type="Proteomes" id="UP000029507"/>
    </source>
</evidence>
<dbReference type="AlphaFoldDB" id="A0A089LWM6"/>
<sequence>MLLYVLAGSLLPMLVVGILSGKIDNGISASLRQEALNLENAIDNLDFASKQFELDGQILEDVRFFAGEALEAGYPVLSVRLIRKLSEWPRMSPPRCRIRRLPNLFSFSAINPHFLHNTLNTVQWLVRLNGQKEIDRLVTLLVSCTERACRSWRAKPFSILFSATHPFSRSTTLSLSGRRKAAI</sequence>
<dbReference type="Pfam" id="PF06580">
    <property type="entry name" value="His_kinase"/>
    <property type="match status" value="1"/>
</dbReference>
<feature type="domain" description="Signal transduction histidine kinase internal region" evidence="1">
    <location>
        <begin position="108"/>
        <end position="145"/>
    </location>
</feature>
<gene>
    <name evidence="2" type="ORF">PSTEL_17035</name>
</gene>
<dbReference type="HOGENOM" id="CLU_1473837_0_0_9"/>
<dbReference type="GO" id="GO:0016020">
    <property type="term" value="C:membrane"/>
    <property type="evidence" value="ECO:0007669"/>
    <property type="project" value="InterPro"/>
</dbReference>
<evidence type="ECO:0000313" key="2">
    <source>
        <dbReference type="EMBL" id="AIQ64550.1"/>
    </source>
</evidence>
<evidence type="ECO:0000259" key="1">
    <source>
        <dbReference type="Pfam" id="PF06580"/>
    </source>
</evidence>
<keyword evidence="3" id="KW-1185">Reference proteome</keyword>
<dbReference type="Proteomes" id="UP000029507">
    <property type="component" value="Chromosome"/>
</dbReference>
<reference evidence="2 3" key="1">
    <citation type="submission" date="2014-08" db="EMBL/GenBank/DDBJ databases">
        <title>Comparative genomics of the Paenibacillus odorifer group.</title>
        <authorList>
            <person name="den Bakker H.C."/>
            <person name="Tsai Y.-C."/>
            <person name="Martin N."/>
            <person name="Korlach J."/>
            <person name="Wiedmann M."/>
        </authorList>
    </citation>
    <scope>NUCLEOTIDE SEQUENCE [LARGE SCALE GENOMIC DNA]</scope>
    <source>
        <strain evidence="2 3">DSM 14472</strain>
    </source>
</reference>
<dbReference type="KEGG" id="pste:PSTEL_17035"/>
<protein>
    <recommendedName>
        <fullName evidence="1">Signal transduction histidine kinase internal region domain-containing protein</fullName>
    </recommendedName>
</protein>